<proteinExistence type="predicted"/>
<dbReference type="GO" id="GO:0006260">
    <property type="term" value="P:DNA replication"/>
    <property type="evidence" value="ECO:0007669"/>
    <property type="project" value="InterPro"/>
</dbReference>
<feature type="domain" description="Replication-associated protein G2P N-terminal" evidence="1">
    <location>
        <begin position="53"/>
        <end position="199"/>
    </location>
</feature>
<dbReference type="Pfam" id="PF05144">
    <property type="entry name" value="Phage_CRI"/>
    <property type="match status" value="1"/>
</dbReference>
<accession>A0A6N2YM59</accession>
<protein>
    <recommendedName>
        <fullName evidence="1">Replication-associated protein G2P N-terminal domain-containing protein</fullName>
    </recommendedName>
</protein>
<dbReference type="AlphaFoldDB" id="A0A6N2YM59"/>
<gene>
    <name evidence="2" type="ORF">PDLFYP31_00075</name>
</gene>
<dbReference type="EMBL" id="CACRUW010000001">
    <property type="protein sequence ID" value="VYT66700.1"/>
    <property type="molecule type" value="Genomic_DNA"/>
</dbReference>
<name>A0A6N2YM59_PARDI</name>
<dbReference type="InterPro" id="IPR022686">
    <property type="entry name" value="G2P_N"/>
</dbReference>
<reference evidence="2" key="1">
    <citation type="submission" date="2019-11" db="EMBL/GenBank/DDBJ databases">
        <authorList>
            <person name="Feng L."/>
        </authorList>
    </citation>
    <scope>NUCLEOTIDE SEQUENCE</scope>
    <source>
        <strain evidence="2">PdistasonisLFYP31</strain>
    </source>
</reference>
<evidence type="ECO:0000313" key="2">
    <source>
        <dbReference type="EMBL" id="VYT66700.1"/>
    </source>
</evidence>
<organism evidence="2">
    <name type="scientific">Parabacteroides distasonis</name>
    <dbReference type="NCBI Taxonomy" id="823"/>
    <lineage>
        <taxon>Bacteria</taxon>
        <taxon>Pseudomonadati</taxon>
        <taxon>Bacteroidota</taxon>
        <taxon>Bacteroidia</taxon>
        <taxon>Bacteroidales</taxon>
        <taxon>Tannerellaceae</taxon>
        <taxon>Parabacteroides</taxon>
    </lineage>
</organism>
<evidence type="ECO:0000259" key="1">
    <source>
        <dbReference type="Pfam" id="PF05144"/>
    </source>
</evidence>
<sequence length="339" mass="40399">MIDTIRMNINEYELNTPISFLEEVSCKIRVDRRKSRGNRVVGWLDNMKVDIKNKRLTLEGSLSKWMNGHNVYGMEFGQIKEAIDRLGERLGFSLYNARVTRIDIAQTFKMECKVPEYLKRLHYMEGFNNFAFNAHCRYFEEDIKYPELQMCFYDKVKERVEKKERKKIMQYDWDRQQDFLDKNMLLDANLLRYELRILKVRNVFHRKITCLDLFSGDFYGELVELWSDMYEKVEKHFDLSELAVMQDWNGISQLKQNCLELCMIAIPSEITNEIEKGFKEGKVSAQNKSNALKLVRKIREEVKKKYAKASLVDELNAKIENEFKNQVVSIEMHDYPLPR</sequence>